<dbReference type="Proteomes" id="UP000178450">
    <property type="component" value="Unassembled WGS sequence"/>
</dbReference>
<dbReference type="EMBL" id="MGBG01000010">
    <property type="protein sequence ID" value="OGK66248.1"/>
    <property type="molecule type" value="Genomic_DNA"/>
</dbReference>
<dbReference type="InterPro" id="IPR005490">
    <property type="entry name" value="LD_TPept_cat_dom"/>
</dbReference>
<dbReference type="GO" id="GO:0071972">
    <property type="term" value="F:peptidoglycan L,D-transpeptidase activity"/>
    <property type="evidence" value="ECO:0007669"/>
    <property type="project" value="TreeGrafter"/>
</dbReference>
<organism evidence="8 9">
    <name type="scientific">Candidatus Roizmanbacteria bacterium RIFOXYA1_FULL_41_12</name>
    <dbReference type="NCBI Taxonomy" id="1802082"/>
    <lineage>
        <taxon>Bacteria</taxon>
        <taxon>Candidatus Roizmaniibacteriota</taxon>
    </lineage>
</organism>
<reference evidence="8 9" key="1">
    <citation type="journal article" date="2016" name="Nat. Commun.">
        <title>Thousands of microbial genomes shed light on interconnected biogeochemical processes in an aquifer system.</title>
        <authorList>
            <person name="Anantharaman K."/>
            <person name="Brown C.T."/>
            <person name="Hug L.A."/>
            <person name="Sharon I."/>
            <person name="Castelle C.J."/>
            <person name="Probst A.J."/>
            <person name="Thomas B.C."/>
            <person name="Singh A."/>
            <person name="Wilkins M.J."/>
            <person name="Karaoz U."/>
            <person name="Brodie E.L."/>
            <person name="Williams K.H."/>
            <person name="Hubbard S.S."/>
            <person name="Banfield J.F."/>
        </authorList>
    </citation>
    <scope>NUCLEOTIDE SEQUENCE [LARGE SCALE GENOMIC DNA]</scope>
</reference>
<dbReference type="GO" id="GO:0018104">
    <property type="term" value="P:peptidoglycan-protein cross-linking"/>
    <property type="evidence" value="ECO:0007669"/>
    <property type="project" value="TreeGrafter"/>
</dbReference>
<proteinExistence type="predicted"/>
<dbReference type="InterPro" id="IPR050979">
    <property type="entry name" value="LD-transpeptidase"/>
</dbReference>
<protein>
    <recommendedName>
        <fullName evidence="7">L,D-TPase catalytic domain-containing protein</fullName>
    </recommendedName>
</protein>
<feature type="active site" description="Proton donor/acceptor" evidence="6">
    <location>
        <position position="375"/>
    </location>
</feature>
<dbReference type="PROSITE" id="PS52029">
    <property type="entry name" value="LD_TPASE"/>
    <property type="match status" value="1"/>
</dbReference>
<dbReference type="SUPFAM" id="SSF141523">
    <property type="entry name" value="L,D-transpeptidase catalytic domain-like"/>
    <property type="match status" value="1"/>
</dbReference>
<evidence type="ECO:0000256" key="4">
    <source>
        <dbReference type="ARBA" id="ARBA00022984"/>
    </source>
</evidence>
<feature type="active site" description="Nucleophile" evidence="6">
    <location>
        <position position="403"/>
    </location>
</feature>
<evidence type="ECO:0000256" key="1">
    <source>
        <dbReference type="ARBA" id="ARBA00004752"/>
    </source>
</evidence>
<sequence length="428" mass="49739">MLFLSHSFVRSHLPANTYLAWKNLGHQETDWLLSWLAIHKNQKLKIQVQTRVYDFDYQTLGIVFDLNKTYSELTKETKLPFPQNLVTFYQAFWSSRTVMPALIFTQDYYEKMRSLQFDFSTQADQVLVDAKKKNLIYQNHQDLFVFDAKSLEKEIASNFGKTTVLKPKIHRVLDDQGKIKIDTYNQQLSQVLKGTVNLYYENGSQTVAEFSESDLQSLLQIDYDQSEEQLSIGVSEPILEQKTRQLSQKLNLGYDLQFDQNHLKQSLISLINSRFNGDDSDYIYVRLIEKPNTNGDEAAQYIEIDLSQQKMYLWEMGQNVAVHRISSGLYYPTPPGRYRILNKANNAYSYIYHVWMPFWMAFSLDKKVNAYLGIHELPYWVDGAGQEIRRPRDFIGSPHTGGCVSLDVGEAKQVYDWAEIGTPVLIFD</sequence>
<evidence type="ECO:0000256" key="5">
    <source>
        <dbReference type="ARBA" id="ARBA00023316"/>
    </source>
</evidence>
<dbReference type="PANTHER" id="PTHR30582">
    <property type="entry name" value="L,D-TRANSPEPTIDASE"/>
    <property type="match status" value="1"/>
</dbReference>
<dbReference type="GO" id="GO:0008360">
    <property type="term" value="P:regulation of cell shape"/>
    <property type="evidence" value="ECO:0007669"/>
    <property type="project" value="UniProtKB-UniRule"/>
</dbReference>
<keyword evidence="4 6" id="KW-0573">Peptidoglycan synthesis</keyword>
<dbReference type="GO" id="GO:0071555">
    <property type="term" value="P:cell wall organization"/>
    <property type="evidence" value="ECO:0007669"/>
    <property type="project" value="UniProtKB-UniRule"/>
</dbReference>
<evidence type="ECO:0000256" key="3">
    <source>
        <dbReference type="ARBA" id="ARBA00022960"/>
    </source>
</evidence>
<dbReference type="AlphaFoldDB" id="A0A1F7KEF8"/>
<evidence type="ECO:0000256" key="6">
    <source>
        <dbReference type="PROSITE-ProRule" id="PRU01373"/>
    </source>
</evidence>
<evidence type="ECO:0000313" key="9">
    <source>
        <dbReference type="Proteomes" id="UP000178450"/>
    </source>
</evidence>
<keyword evidence="2" id="KW-0808">Transferase</keyword>
<keyword evidence="3 6" id="KW-0133">Cell shape</keyword>
<evidence type="ECO:0000259" key="7">
    <source>
        <dbReference type="PROSITE" id="PS52029"/>
    </source>
</evidence>
<keyword evidence="5 6" id="KW-0961">Cell wall biogenesis/degradation</keyword>
<comment type="pathway">
    <text evidence="1 6">Cell wall biogenesis; peptidoglycan biosynthesis.</text>
</comment>
<comment type="caution">
    <text evidence="8">The sequence shown here is derived from an EMBL/GenBank/DDBJ whole genome shotgun (WGS) entry which is preliminary data.</text>
</comment>
<feature type="domain" description="L,D-TPase catalytic" evidence="7">
    <location>
        <begin position="300"/>
        <end position="427"/>
    </location>
</feature>
<dbReference type="InterPro" id="IPR038063">
    <property type="entry name" value="Transpep_catalytic_dom"/>
</dbReference>
<dbReference type="Pfam" id="PF03734">
    <property type="entry name" value="YkuD"/>
    <property type="match status" value="1"/>
</dbReference>
<dbReference type="PANTHER" id="PTHR30582:SF2">
    <property type="entry name" value="L,D-TRANSPEPTIDASE YCIB-RELATED"/>
    <property type="match status" value="1"/>
</dbReference>
<accession>A0A1F7KEF8</accession>
<evidence type="ECO:0000256" key="2">
    <source>
        <dbReference type="ARBA" id="ARBA00022679"/>
    </source>
</evidence>
<dbReference type="GO" id="GO:0016740">
    <property type="term" value="F:transferase activity"/>
    <property type="evidence" value="ECO:0007669"/>
    <property type="project" value="UniProtKB-KW"/>
</dbReference>
<dbReference type="CDD" id="cd16913">
    <property type="entry name" value="YkuD_like"/>
    <property type="match status" value="1"/>
</dbReference>
<dbReference type="Gene3D" id="2.40.440.10">
    <property type="entry name" value="L,D-transpeptidase catalytic domain-like"/>
    <property type="match status" value="1"/>
</dbReference>
<dbReference type="UniPathway" id="UPA00219"/>
<evidence type="ECO:0000313" key="8">
    <source>
        <dbReference type="EMBL" id="OGK66248.1"/>
    </source>
</evidence>
<gene>
    <name evidence="8" type="ORF">A2209_01185</name>
</gene>
<dbReference type="GO" id="GO:0005576">
    <property type="term" value="C:extracellular region"/>
    <property type="evidence" value="ECO:0007669"/>
    <property type="project" value="TreeGrafter"/>
</dbReference>
<name>A0A1F7KEF8_9BACT</name>